<dbReference type="EMBL" id="BNCO01000073">
    <property type="protein sequence ID" value="GIL65190.1"/>
    <property type="molecule type" value="Genomic_DNA"/>
</dbReference>
<dbReference type="Proteomes" id="UP000747399">
    <property type="component" value="Unassembled WGS sequence"/>
</dbReference>
<accession>A0A8J4BN16</accession>
<dbReference type="PROSITE" id="PS50865">
    <property type="entry name" value="ZF_MYND_2"/>
    <property type="match status" value="1"/>
</dbReference>
<proteinExistence type="predicted"/>
<keyword evidence="3" id="KW-0862">Zinc</keyword>
<dbReference type="InterPro" id="IPR002893">
    <property type="entry name" value="Znf_MYND"/>
</dbReference>
<reference evidence="7" key="1">
    <citation type="journal article" date="2021" name="Proc. Natl. Acad. Sci. U.S.A.">
        <title>Three genomes in the algal genus Volvox reveal the fate of a haploid sex-determining region after a transition to homothallism.</title>
        <authorList>
            <person name="Yamamoto K."/>
            <person name="Hamaji T."/>
            <person name="Kawai-Toyooka H."/>
            <person name="Matsuzaki R."/>
            <person name="Takahashi F."/>
            <person name="Nishimura Y."/>
            <person name="Kawachi M."/>
            <person name="Noguchi H."/>
            <person name="Minakuchi Y."/>
            <person name="Umen J.G."/>
            <person name="Toyoda A."/>
            <person name="Nozaki H."/>
        </authorList>
    </citation>
    <scope>NUCLEOTIDE SEQUENCE</scope>
    <source>
        <strain evidence="7">NIES-3780</strain>
    </source>
</reference>
<evidence type="ECO:0000256" key="3">
    <source>
        <dbReference type="ARBA" id="ARBA00022833"/>
    </source>
</evidence>
<sequence>MELGEWRSKVDAFHARFNAKIARKASGNRVASSRPAQPLPPQNFNYDEEDEDFVCGGCGTAIQHGQSLWCGACKCTAYCNTECQRVGWKTRGHKAACKLLPRAKALPPADLSRRYVVQLKLVGRQGLNDWAGHLQHEGQTELCSMHREMAAVLAPRERVLFALEARSHFMLKFMMVAPSKRLEAHDLALFILQAVLEPTTDVPTLNMPREAPQRPYAIWIPGGDIGDSTCVDRPMARPVGQLLAGAGLTTSTWYVGGGFCAEAMLRPGVYGAGSQRTGDILMNAFAALDPDGYTEDEGHEDDDDDASDGEGKVSGSGAAHARGGGAAAFPVPLRVLMIGGLHMFGPDAGEGDDPLLTATAEALRSVVGAQVDVAMYKKGNGNQPAQRALAQRLTSGGYNACVVLGLGSGDGFKPRRPTDPWGNGPWRDALTGWVRGGGVLVMHGERAAAAVTQQFFGLSWTMDGAFYSRTDHKLNVANPLLGDLATSLPTDYNVKACMLSDVPPQERIYAAAPGALTHSMAFMTGQPVDAGKTAIAAAQVGGGAVVFFGDVNWEEPTMATVAMLTRRLVTTCVRRAGVGGGAASVAY</sequence>
<feature type="region of interest" description="Disordered" evidence="5">
    <location>
        <begin position="291"/>
        <end position="324"/>
    </location>
</feature>
<protein>
    <recommendedName>
        <fullName evidence="6">MYND-type domain-containing protein</fullName>
    </recommendedName>
</protein>
<evidence type="ECO:0000313" key="7">
    <source>
        <dbReference type="EMBL" id="GIL65190.1"/>
    </source>
</evidence>
<organism evidence="7 8">
    <name type="scientific">Volvox africanus</name>
    <dbReference type="NCBI Taxonomy" id="51714"/>
    <lineage>
        <taxon>Eukaryota</taxon>
        <taxon>Viridiplantae</taxon>
        <taxon>Chlorophyta</taxon>
        <taxon>core chlorophytes</taxon>
        <taxon>Chlorophyceae</taxon>
        <taxon>CS clade</taxon>
        <taxon>Chlamydomonadales</taxon>
        <taxon>Volvocaceae</taxon>
        <taxon>Volvox</taxon>
    </lineage>
</organism>
<evidence type="ECO:0000256" key="2">
    <source>
        <dbReference type="ARBA" id="ARBA00022771"/>
    </source>
</evidence>
<dbReference type="AlphaFoldDB" id="A0A8J4BN16"/>
<evidence type="ECO:0000256" key="4">
    <source>
        <dbReference type="PROSITE-ProRule" id="PRU00134"/>
    </source>
</evidence>
<dbReference type="Gene3D" id="6.10.140.2220">
    <property type="match status" value="1"/>
</dbReference>
<feature type="compositionally biased region" description="Acidic residues" evidence="5">
    <location>
        <begin position="292"/>
        <end position="308"/>
    </location>
</feature>
<evidence type="ECO:0000256" key="1">
    <source>
        <dbReference type="ARBA" id="ARBA00022723"/>
    </source>
</evidence>
<evidence type="ECO:0000256" key="5">
    <source>
        <dbReference type="SAM" id="MobiDB-lite"/>
    </source>
</evidence>
<keyword evidence="1" id="KW-0479">Metal-binding</keyword>
<dbReference type="GO" id="GO:0008270">
    <property type="term" value="F:zinc ion binding"/>
    <property type="evidence" value="ECO:0007669"/>
    <property type="project" value="UniProtKB-KW"/>
</dbReference>
<feature type="domain" description="MYND-type" evidence="6">
    <location>
        <begin position="55"/>
        <end position="97"/>
    </location>
</feature>
<evidence type="ECO:0000313" key="8">
    <source>
        <dbReference type="Proteomes" id="UP000747399"/>
    </source>
</evidence>
<name>A0A8J4BN16_9CHLO</name>
<comment type="caution">
    <text evidence="7">The sequence shown here is derived from an EMBL/GenBank/DDBJ whole genome shotgun (WGS) entry which is preliminary data.</text>
</comment>
<evidence type="ECO:0000259" key="6">
    <source>
        <dbReference type="PROSITE" id="PS50865"/>
    </source>
</evidence>
<keyword evidence="8" id="KW-1185">Reference proteome</keyword>
<gene>
    <name evidence="7" type="ORF">Vafri_18968</name>
</gene>
<keyword evidence="2 4" id="KW-0863">Zinc-finger</keyword>
<dbReference type="SUPFAM" id="SSF144232">
    <property type="entry name" value="HIT/MYND zinc finger-like"/>
    <property type="match status" value="1"/>
</dbReference>
<dbReference type="PROSITE" id="PS01360">
    <property type="entry name" value="ZF_MYND_1"/>
    <property type="match status" value="1"/>
</dbReference>